<accession>A0ABT9H933</accession>
<gene>
    <name evidence="2" type="ORF">Q9K01_09380</name>
</gene>
<dbReference type="Gene3D" id="6.10.10.120">
    <property type="entry name" value="Antitoxin ParD1-like"/>
    <property type="match status" value="1"/>
</dbReference>
<keyword evidence="3" id="KW-1185">Reference proteome</keyword>
<evidence type="ECO:0000259" key="1">
    <source>
        <dbReference type="Pfam" id="PF01402"/>
    </source>
</evidence>
<reference evidence="2 3" key="1">
    <citation type="submission" date="2023-08" db="EMBL/GenBank/DDBJ databases">
        <title>genomic of DY56.</title>
        <authorList>
            <person name="Wang Y."/>
        </authorList>
    </citation>
    <scope>NUCLEOTIDE SEQUENCE [LARGE SCALE GENOMIC DNA]</scope>
    <source>
        <strain evidence="2 3">DY56-A-20</strain>
    </source>
</reference>
<sequence>MSKLERITVTMPEEMVARLRAAVERGEYATTSEVVREALRGWGEDYDHREAENARMRAILDRARSGPRFSSDEVFAEALDTIDRVARRKSVEQGE</sequence>
<proteinExistence type="predicted"/>
<organism evidence="2 3">
    <name type="scientific">Qipengyuania benthica</name>
    <dbReference type="NCBI Taxonomy" id="3067651"/>
    <lineage>
        <taxon>Bacteria</taxon>
        <taxon>Pseudomonadati</taxon>
        <taxon>Pseudomonadota</taxon>
        <taxon>Alphaproteobacteria</taxon>
        <taxon>Sphingomonadales</taxon>
        <taxon>Erythrobacteraceae</taxon>
        <taxon>Qipengyuania</taxon>
    </lineage>
</organism>
<dbReference type="CDD" id="cd22231">
    <property type="entry name" value="RHH_NikR_HicB-like"/>
    <property type="match status" value="1"/>
</dbReference>
<dbReference type="Proteomes" id="UP001235664">
    <property type="component" value="Unassembled WGS sequence"/>
</dbReference>
<name>A0ABT9H933_9SPHN</name>
<dbReference type="EMBL" id="JAVAIL010000003">
    <property type="protein sequence ID" value="MDP4539834.1"/>
    <property type="molecule type" value="Genomic_DNA"/>
</dbReference>
<feature type="domain" description="Ribbon-helix-helix protein CopG" evidence="1">
    <location>
        <begin position="5"/>
        <end position="41"/>
    </location>
</feature>
<dbReference type="SUPFAM" id="SSF47598">
    <property type="entry name" value="Ribbon-helix-helix"/>
    <property type="match status" value="1"/>
</dbReference>
<dbReference type="InterPro" id="IPR002145">
    <property type="entry name" value="CopG"/>
</dbReference>
<protein>
    <submittedName>
        <fullName evidence="2">Ribbon-helix-helix protein, CopG family</fullName>
    </submittedName>
</protein>
<dbReference type="InterPro" id="IPR010985">
    <property type="entry name" value="Ribbon_hlx_hlx"/>
</dbReference>
<dbReference type="InterPro" id="IPR038296">
    <property type="entry name" value="ParD_sf"/>
</dbReference>
<evidence type="ECO:0000313" key="2">
    <source>
        <dbReference type="EMBL" id="MDP4539834.1"/>
    </source>
</evidence>
<comment type="caution">
    <text evidence="2">The sequence shown here is derived from an EMBL/GenBank/DDBJ whole genome shotgun (WGS) entry which is preliminary data.</text>
</comment>
<evidence type="ECO:0000313" key="3">
    <source>
        <dbReference type="Proteomes" id="UP001235664"/>
    </source>
</evidence>
<dbReference type="RefSeq" id="WP_305929986.1">
    <property type="nucleotide sequence ID" value="NZ_JAVAIL010000003.1"/>
</dbReference>
<dbReference type="Pfam" id="PF01402">
    <property type="entry name" value="RHH_1"/>
    <property type="match status" value="1"/>
</dbReference>